<name>A0A2T3QJS8_PHODM</name>
<dbReference type="RefSeq" id="WP_036765635.1">
    <property type="nucleotide sequence ID" value="NZ_PYOG01000010.1"/>
</dbReference>
<dbReference type="EMBL" id="UATL01000005">
    <property type="protein sequence ID" value="SPY44829.1"/>
    <property type="molecule type" value="Genomic_DNA"/>
</dbReference>
<dbReference type="Proteomes" id="UP000251647">
    <property type="component" value="Unassembled WGS sequence"/>
</dbReference>
<reference evidence="1 2" key="1">
    <citation type="submission" date="2018-06" db="EMBL/GenBank/DDBJ databases">
        <authorList>
            <consortium name="Pathogen Informatics"/>
            <person name="Doyle S."/>
        </authorList>
    </citation>
    <scope>NUCLEOTIDE SEQUENCE [LARGE SCALE GENOMIC DNA]</scope>
    <source>
        <strain evidence="1 2">NCTC11647</strain>
    </source>
</reference>
<evidence type="ECO:0000313" key="2">
    <source>
        <dbReference type="Proteomes" id="UP000251647"/>
    </source>
</evidence>
<sequence length="145" mass="16891">MKKLAALIGIFFPIVAISTPLKMAEKNYFQQIEYCKQQKRSVGNISDSWFNAQDLAKKKAIIFKLYQHAYQLCYENEEREYAYQAVLLAAESGDKSVLDSIIQLKTPYNKQDWSMLTLDDEKEIQRLSETELFKTPFDLFSVTLK</sequence>
<accession>A0A2T3QJS8</accession>
<organism evidence="1 2">
    <name type="scientific">Photobacterium damselae</name>
    <dbReference type="NCBI Taxonomy" id="38293"/>
    <lineage>
        <taxon>Bacteria</taxon>
        <taxon>Pseudomonadati</taxon>
        <taxon>Pseudomonadota</taxon>
        <taxon>Gammaproteobacteria</taxon>
        <taxon>Vibrionales</taxon>
        <taxon>Vibrionaceae</taxon>
        <taxon>Photobacterium</taxon>
    </lineage>
</organism>
<gene>
    <name evidence="1" type="ORF">NCTC11647_03780</name>
</gene>
<evidence type="ECO:0000313" key="1">
    <source>
        <dbReference type="EMBL" id="SPY44829.1"/>
    </source>
</evidence>
<proteinExistence type="predicted"/>
<protein>
    <submittedName>
        <fullName evidence="1">Uncharacterized protein</fullName>
    </submittedName>
</protein>
<dbReference type="AlphaFoldDB" id="A0A2T3QJS8"/>